<name>A0A8X6PK58_NEPPI</name>
<dbReference type="AlphaFoldDB" id="A0A8X6PK58"/>
<dbReference type="OrthoDB" id="6431507at2759"/>
<keyword evidence="2" id="KW-1185">Reference proteome</keyword>
<organism evidence="1 2">
    <name type="scientific">Nephila pilipes</name>
    <name type="common">Giant wood spider</name>
    <name type="synonym">Nephila maculata</name>
    <dbReference type="NCBI Taxonomy" id="299642"/>
    <lineage>
        <taxon>Eukaryota</taxon>
        <taxon>Metazoa</taxon>
        <taxon>Ecdysozoa</taxon>
        <taxon>Arthropoda</taxon>
        <taxon>Chelicerata</taxon>
        <taxon>Arachnida</taxon>
        <taxon>Araneae</taxon>
        <taxon>Araneomorphae</taxon>
        <taxon>Entelegynae</taxon>
        <taxon>Araneoidea</taxon>
        <taxon>Nephilidae</taxon>
        <taxon>Nephila</taxon>
    </lineage>
</organism>
<gene>
    <name evidence="1" type="primary">AVEN_153829_1</name>
    <name evidence="1" type="ORF">NPIL_182101</name>
</gene>
<dbReference type="Pfam" id="PF05380">
    <property type="entry name" value="Peptidase_A17"/>
    <property type="match status" value="1"/>
</dbReference>
<reference evidence="1" key="1">
    <citation type="submission" date="2020-08" db="EMBL/GenBank/DDBJ databases">
        <title>Multicomponent nature underlies the extraordinary mechanical properties of spider dragline silk.</title>
        <authorList>
            <person name="Kono N."/>
            <person name="Nakamura H."/>
            <person name="Mori M."/>
            <person name="Yoshida Y."/>
            <person name="Ohtoshi R."/>
            <person name="Malay A.D."/>
            <person name="Moran D.A.P."/>
            <person name="Tomita M."/>
            <person name="Numata K."/>
            <person name="Arakawa K."/>
        </authorList>
    </citation>
    <scope>NUCLEOTIDE SEQUENCE</scope>
</reference>
<protein>
    <submittedName>
        <fullName evidence="1">Integrase catalytic domain-containing protein</fullName>
    </submittedName>
</protein>
<dbReference type="EMBL" id="BMAW01116680">
    <property type="protein sequence ID" value="GFT71619.1"/>
    <property type="molecule type" value="Genomic_DNA"/>
</dbReference>
<sequence>MKILNRLKSILKGKISRIEFFIKSAIEETDLVETKVKLKNVIALQKNIDELRNNYYYIPNAKEAELASNDEELNLLEERLEKLEPRFHIEKYKHEFPDIVELFDRSFYVDDLISCGNEFEEALETSRREKLIMEAAGINLRKWITNNANLMEQWKKEKFDVHPVNETLSLGTKQKTKVLGLSRNTHEDYLIRDTKSLLEFVSLDKNTKSFVPQAVDKIIDPLGLISPFTVRMKCLLQNLWREEIQWDDPLPTHIENEW</sequence>
<dbReference type="PANTHER" id="PTHR47331">
    <property type="entry name" value="PHD-TYPE DOMAIN-CONTAINING PROTEIN"/>
    <property type="match status" value="1"/>
</dbReference>
<accession>A0A8X6PK58</accession>
<proteinExistence type="predicted"/>
<dbReference type="PANTHER" id="PTHR47331:SF1">
    <property type="entry name" value="GAG-LIKE PROTEIN"/>
    <property type="match status" value="1"/>
</dbReference>
<dbReference type="Proteomes" id="UP000887013">
    <property type="component" value="Unassembled WGS sequence"/>
</dbReference>
<evidence type="ECO:0000313" key="2">
    <source>
        <dbReference type="Proteomes" id="UP000887013"/>
    </source>
</evidence>
<dbReference type="InterPro" id="IPR008042">
    <property type="entry name" value="Retrotrans_Pao"/>
</dbReference>
<comment type="caution">
    <text evidence="1">The sequence shown here is derived from an EMBL/GenBank/DDBJ whole genome shotgun (WGS) entry which is preliminary data.</text>
</comment>
<evidence type="ECO:0000313" key="1">
    <source>
        <dbReference type="EMBL" id="GFT71619.1"/>
    </source>
</evidence>